<dbReference type="EMBL" id="VJWX01000056">
    <property type="protein sequence ID" value="TVT56140.1"/>
    <property type="molecule type" value="Genomic_DNA"/>
</dbReference>
<proteinExistence type="predicted"/>
<reference evidence="1 2" key="2">
    <citation type="submission" date="2019-08" db="EMBL/GenBank/DDBJ databases">
        <title>Amycolatopsis acidicola sp. nov., isolated from peat swamp forest soil.</title>
        <authorList>
            <person name="Srisuk N."/>
        </authorList>
    </citation>
    <scope>NUCLEOTIDE SEQUENCE [LARGE SCALE GENOMIC DNA]</scope>
    <source>
        <strain evidence="1 2">TBRC 6029</strain>
    </source>
</reference>
<gene>
    <name evidence="1" type="ORF">FNH05_08685</name>
</gene>
<dbReference type="PANTHER" id="PTHR34853:SF1">
    <property type="entry name" value="LIPASE 5"/>
    <property type="match status" value="1"/>
</dbReference>
<dbReference type="PANTHER" id="PTHR34853">
    <property type="match status" value="1"/>
</dbReference>
<sequence>MVSARYLSGLSVPQTKTALDQAHFNSDAVTYGVDAYQLVYSTIDATGRPTTASGLLVLPRSRARTLWTVSFEHGTESYRLDAPSMMQPDGFVSSPAITYAAAGFAAVEPDYLGLGVGPGTHPWMDVPSETTASLDMLRAARAFVPSTGRRLAPQVMITGFSQGASAALGLARAIQSGADHRFRVAALAPISGAYDFQHRALPAAFDGRIPGKMAVAYTTYLLVAWNRLHHLYATPGELFQDPYAGRVEALFDGNTPGEDMLAALPDTVGQLLTARGVDLLQHPTGPFLAALRVADSVCTDWTPRVPMRLYEAIDDEQVLTTNTDSCHAALAARGLEVPIVNLGTPDYDGSRHLGSAVAGTAATVRWFSQLHEQG</sequence>
<evidence type="ECO:0000313" key="2">
    <source>
        <dbReference type="Proteomes" id="UP000320011"/>
    </source>
</evidence>
<dbReference type="InterPro" id="IPR005152">
    <property type="entry name" value="Lipase_secreted"/>
</dbReference>
<evidence type="ECO:0000313" key="1">
    <source>
        <dbReference type="EMBL" id="TVT56140.1"/>
    </source>
</evidence>
<dbReference type="Gene3D" id="1.10.260.160">
    <property type="match status" value="1"/>
</dbReference>
<dbReference type="AlphaFoldDB" id="A0A558D566"/>
<organism evidence="1 2">
    <name type="scientific">Amycolatopsis rhizosphaerae</name>
    <dbReference type="NCBI Taxonomy" id="2053003"/>
    <lineage>
        <taxon>Bacteria</taxon>
        <taxon>Bacillati</taxon>
        <taxon>Actinomycetota</taxon>
        <taxon>Actinomycetes</taxon>
        <taxon>Pseudonocardiales</taxon>
        <taxon>Pseudonocardiaceae</taxon>
        <taxon>Amycolatopsis</taxon>
    </lineage>
</organism>
<name>A0A558D566_9PSEU</name>
<dbReference type="GO" id="GO:0004806">
    <property type="term" value="F:triacylglycerol lipase activity"/>
    <property type="evidence" value="ECO:0007669"/>
    <property type="project" value="InterPro"/>
</dbReference>
<dbReference type="GO" id="GO:0016042">
    <property type="term" value="P:lipid catabolic process"/>
    <property type="evidence" value="ECO:0007669"/>
    <property type="project" value="InterPro"/>
</dbReference>
<dbReference type="Gene3D" id="3.40.50.1820">
    <property type="entry name" value="alpha/beta hydrolase"/>
    <property type="match status" value="1"/>
</dbReference>
<dbReference type="SUPFAM" id="SSF53474">
    <property type="entry name" value="alpha/beta-Hydrolases"/>
    <property type="match status" value="1"/>
</dbReference>
<dbReference type="InterPro" id="IPR029058">
    <property type="entry name" value="AB_hydrolase_fold"/>
</dbReference>
<keyword evidence="2" id="KW-1185">Reference proteome</keyword>
<reference evidence="1 2" key="1">
    <citation type="submission" date="2019-07" db="EMBL/GenBank/DDBJ databases">
        <authorList>
            <person name="Duangmal K."/>
            <person name="Teo W.F.A."/>
        </authorList>
    </citation>
    <scope>NUCLEOTIDE SEQUENCE [LARGE SCALE GENOMIC DNA]</scope>
    <source>
        <strain evidence="1 2">TBRC 6029</strain>
    </source>
</reference>
<dbReference type="Proteomes" id="UP000320011">
    <property type="component" value="Unassembled WGS sequence"/>
</dbReference>
<dbReference type="PIRSF" id="PIRSF029171">
    <property type="entry name" value="Esterase_LipA"/>
    <property type="match status" value="1"/>
</dbReference>
<accession>A0A558D566</accession>
<comment type="caution">
    <text evidence="1">The sequence shown here is derived from an EMBL/GenBank/DDBJ whole genome shotgun (WGS) entry which is preliminary data.</text>
</comment>
<protein>
    <submittedName>
        <fullName evidence="1">Lipase</fullName>
    </submittedName>
</protein>
<dbReference type="OrthoDB" id="4857813at2"/>